<evidence type="ECO:0008006" key="2">
    <source>
        <dbReference type="Google" id="ProtNLM"/>
    </source>
</evidence>
<comment type="caution">
    <text evidence="1">The sequence shown here is derived from an EMBL/GenBank/DDBJ whole genome shotgun (WGS) entry which is preliminary data.</text>
</comment>
<dbReference type="AlphaFoldDB" id="A0A831W6N1"/>
<protein>
    <recommendedName>
        <fullName evidence="2">LysM domain-containing protein</fullName>
    </recommendedName>
</protein>
<evidence type="ECO:0000313" key="1">
    <source>
        <dbReference type="EMBL" id="HEB97428.1"/>
    </source>
</evidence>
<reference evidence="1" key="1">
    <citation type="journal article" date="2020" name="mSystems">
        <title>Genome- and Community-Level Interaction Insights into Carbon Utilization and Element Cycling Functions of Hydrothermarchaeota in Hydrothermal Sediment.</title>
        <authorList>
            <person name="Zhou Z."/>
            <person name="Liu Y."/>
            <person name="Xu W."/>
            <person name="Pan J."/>
            <person name="Luo Z.H."/>
            <person name="Li M."/>
        </authorList>
    </citation>
    <scope>NUCLEOTIDE SEQUENCE [LARGE SCALE GENOMIC DNA]</scope>
    <source>
        <strain evidence="1">HyVt-443</strain>
    </source>
</reference>
<accession>A0A831W6N1</accession>
<dbReference type="EMBL" id="DRKP01000167">
    <property type="protein sequence ID" value="HEB97428.1"/>
    <property type="molecule type" value="Genomic_DNA"/>
</dbReference>
<gene>
    <name evidence="1" type="ORF">ENI96_13480</name>
</gene>
<sequence>MFSKRSRYFEVEQVAVTNGRGEVVTAVKLRPPASPAARPARVTQGDRLDVICDRRYGDGTRYWHVADANSELEAAALTAEPARTIQVPER</sequence>
<name>A0A831W6N1_9GAMM</name>
<proteinExistence type="predicted"/>
<dbReference type="Proteomes" id="UP000886251">
    <property type="component" value="Unassembled WGS sequence"/>
</dbReference>
<organism evidence="1">
    <name type="scientific">Sedimenticola thiotaurini</name>
    <dbReference type="NCBI Taxonomy" id="1543721"/>
    <lineage>
        <taxon>Bacteria</taxon>
        <taxon>Pseudomonadati</taxon>
        <taxon>Pseudomonadota</taxon>
        <taxon>Gammaproteobacteria</taxon>
        <taxon>Chromatiales</taxon>
        <taxon>Sedimenticolaceae</taxon>
        <taxon>Sedimenticola</taxon>
    </lineage>
</organism>